<evidence type="ECO:0000256" key="2">
    <source>
        <dbReference type="ARBA" id="ARBA00010072"/>
    </source>
</evidence>
<keyword evidence="6 8" id="KW-1133">Transmembrane helix</keyword>
<keyword evidence="4" id="KW-1003">Cell membrane</keyword>
<evidence type="ECO:0000256" key="6">
    <source>
        <dbReference type="ARBA" id="ARBA00022989"/>
    </source>
</evidence>
<evidence type="ECO:0000313" key="10">
    <source>
        <dbReference type="EMBL" id="MBC9207994.1"/>
    </source>
</evidence>
<feature type="transmembrane region" description="Helical" evidence="8">
    <location>
        <begin position="167"/>
        <end position="190"/>
    </location>
</feature>
<gene>
    <name evidence="10" type="ORF">IBL26_14205</name>
</gene>
<name>A0ABR7RN05_9PROT</name>
<evidence type="ECO:0000256" key="7">
    <source>
        <dbReference type="ARBA" id="ARBA00023136"/>
    </source>
</evidence>
<sequence length="244" mass="26758">MVRRADAHPGAAEPDVLKDHRAVQLQFGQILPYVPDFLRGALLSLQIAFLAFAMGLGIGLLGASVLRFGPRAARLPVRAYVGFFTNTPQLVQVFFLFYALPEAGILLTPFQAVLLGMTLNAGAYLTEIQRAGFDSVRREEIEAAETLGFSRVQMVWYVIAPHVVRTLYPALSSQYIIMTLGTSMAAIFGVEELTGRALNANAISFRSIEIFSITAILYVGITVVASAVLFALGRWLFRVRRGVF</sequence>
<keyword evidence="5 8" id="KW-0812">Transmembrane</keyword>
<keyword evidence="3 8" id="KW-0813">Transport</keyword>
<dbReference type="NCBIfam" id="TIGR01726">
    <property type="entry name" value="HEQRo_perm_3TM"/>
    <property type="match status" value="1"/>
</dbReference>
<dbReference type="PANTHER" id="PTHR30614">
    <property type="entry name" value="MEMBRANE COMPONENT OF AMINO ACID ABC TRANSPORTER"/>
    <property type="match status" value="1"/>
</dbReference>
<protein>
    <submittedName>
        <fullName evidence="10">Amino acid ABC transporter permease</fullName>
    </submittedName>
</protein>
<dbReference type="CDD" id="cd06261">
    <property type="entry name" value="TM_PBP2"/>
    <property type="match status" value="1"/>
</dbReference>
<dbReference type="InterPro" id="IPR010065">
    <property type="entry name" value="AA_ABC_transptr_permease_3TM"/>
</dbReference>
<dbReference type="InterPro" id="IPR035906">
    <property type="entry name" value="MetI-like_sf"/>
</dbReference>
<proteinExistence type="inferred from homology"/>
<reference evidence="10 11" key="1">
    <citation type="journal article" date="2013" name="Int. J. Syst. Evol. Microbiol.">
        <title>Roseomonas aerophila sp. nov., isolated from air.</title>
        <authorList>
            <person name="Kim S.J."/>
            <person name="Weon H.Y."/>
            <person name="Ahn J.H."/>
            <person name="Hong S.B."/>
            <person name="Seok S.J."/>
            <person name="Whang K.S."/>
            <person name="Kwon S.W."/>
        </authorList>
    </citation>
    <scope>NUCLEOTIDE SEQUENCE [LARGE SCALE GENOMIC DNA]</scope>
    <source>
        <strain evidence="10 11">NBRC 108923</strain>
    </source>
</reference>
<dbReference type="SUPFAM" id="SSF161098">
    <property type="entry name" value="MetI-like"/>
    <property type="match status" value="1"/>
</dbReference>
<dbReference type="PROSITE" id="PS50928">
    <property type="entry name" value="ABC_TM1"/>
    <property type="match status" value="1"/>
</dbReference>
<keyword evidence="7 8" id="KW-0472">Membrane</keyword>
<comment type="similarity">
    <text evidence="2">Belongs to the binding-protein-dependent transport system permease family. HisMQ subfamily.</text>
</comment>
<dbReference type="PANTHER" id="PTHR30614:SF35">
    <property type="entry name" value="ABC TRANSPORTER PERMEASE PROTEIN"/>
    <property type="match status" value="1"/>
</dbReference>
<dbReference type="Pfam" id="PF00528">
    <property type="entry name" value="BPD_transp_1"/>
    <property type="match status" value="1"/>
</dbReference>
<dbReference type="EMBL" id="JACTVA010000025">
    <property type="protein sequence ID" value="MBC9207994.1"/>
    <property type="molecule type" value="Genomic_DNA"/>
</dbReference>
<accession>A0ABR7RN05</accession>
<evidence type="ECO:0000256" key="5">
    <source>
        <dbReference type="ARBA" id="ARBA00022692"/>
    </source>
</evidence>
<feature type="domain" description="ABC transmembrane type-1" evidence="9">
    <location>
        <begin position="41"/>
        <end position="229"/>
    </location>
</feature>
<evidence type="ECO:0000313" key="11">
    <source>
        <dbReference type="Proteomes" id="UP000626026"/>
    </source>
</evidence>
<feature type="transmembrane region" description="Helical" evidence="8">
    <location>
        <begin position="41"/>
        <end position="68"/>
    </location>
</feature>
<dbReference type="InterPro" id="IPR043429">
    <property type="entry name" value="ArtM/GltK/GlnP/TcyL/YhdX-like"/>
</dbReference>
<evidence type="ECO:0000256" key="8">
    <source>
        <dbReference type="RuleBase" id="RU363032"/>
    </source>
</evidence>
<organism evidence="10 11">
    <name type="scientific">Teichococcus aerophilus</name>
    <dbReference type="NCBI Taxonomy" id="1224513"/>
    <lineage>
        <taxon>Bacteria</taxon>
        <taxon>Pseudomonadati</taxon>
        <taxon>Pseudomonadota</taxon>
        <taxon>Alphaproteobacteria</taxon>
        <taxon>Acetobacterales</taxon>
        <taxon>Roseomonadaceae</taxon>
        <taxon>Roseomonas</taxon>
    </lineage>
</organism>
<comment type="subcellular location">
    <subcellularLocation>
        <location evidence="1">Cell inner membrane</location>
        <topology evidence="1">Multi-pass membrane protein</topology>
    </subcellularLocation>
    <subcellularLocation>
        <location evidence="8">Cell membrane</location>
        <topology evidence="8">Multi-pass membrane protein</topology>
    </subcellularLocation>
</comment>
<keyword evidence="11" id="KW-1185">Reference proteome</keyword>
<evidence type="ECO:0000256" key="3">
    <source>
        <dbReference type="ARBA" id="ARBA00022448"/>
    </source>
</evidence>
<dbReference type="Gene3D" id="1.10.3720.10">
    <property type="entry name" value="MetI-like"/>
    <property type="match status" value="1"/>
</dbReference>
<feature type="transmembrane region" description="Helical" evidence="8">
    <location>
        <begin position="210"/>
        <end position="232"/>
    </location>
</feature>
<feature type="transmembrane region" description="Helical" evidence="8">
    <location>
        <begin position="106"/>
        <end position="125"/>
    </location>
</feature>
<evidence type="ECO:0000256" key="4">
    <source>
        <dbReference type="ARBA" id="ARBA00022475"/>
    </source>
</evidence>
<feature type="transmembrane region" description="Helical" evidence="8">
    <location>
        <begin position="80"/>
        <end position="100"/>
    </location>
</feature>
<comment type="caution">
    <text evidence="10">The sequence shown here is derived from an EMBL/GenBank/DDBJ whole genome shotgun (WGS) entry which is preliminary data.</text>
</comment>
<evidence type="ECO:0000259" key="9">
    <source>
        <dbReference type="PROSITE" id="PS50928"/>
    </source>
</evidence>
<dbReference type="Proteomes" id="UP000626026">
    <property type="component" value="Unassembled WGS sequence"/>
</dbReference>
<dbReference type="InterPro" id="IPR000515">
    <property type="entry name" value="MetI-like"/>
</dbReference>
<evidence type="ECO:0000256" key="1">
    <source>
        <dbReference type="ARBA" id="ARBA00004429"/>
    </source>
</evidence>